<keyword evidence="4" id="KW-0624">Polysaccharide degradation</keyword>
<dbReference type="OrthoDB" id="1637350at2759"/>
<proteinExistence type="inferred from homology"/>
<keyword evidence="4" id="KW-0119">Carbohydrate metabolism</keyword>
<dbReference type="PANTHER" id="PTHR31683:SF18">
    <property type="entry name" value="PECTATE LYASE 21-RELATED"/>
    <property type="match status" value="1"/>
</dbReference>
<dbReference type="AlphaFoldDB" id="A0A218YXW2"/>
<dbReference type="InterPro" id="IPR002022">
    <property type="entry name" value="Pec_lyase"/>
</dbReference>
<keyword evidence="3 4" id="KW-0456">Lyase</keyword>
<dbReference type="EMBL" id="MZNU01000332">
    <property type="protein sequence ID" value="OWP00274.1"/>
    <property type="molecule type" value="Genomic_DNA"/>
</dbReference>
<dbReference type="GO" id="GO:0005576">
    <property type="term" value="C:extracellular region"/>
    <property type="evidence" value="ECO:0007669"/>
    <property type="project" value="UniProtKB-SubCell"/>
</dbReference>
<evidence type="ECO:0000259" key="7">
    <source>
        <dbReference type="SMART" id="SM00656"/>
    </source>
</evidence>
<dbReference type="SMART" id="SM00656">
    <property type="entry name" value="Amb_all"/>
    <property type="match status" value="1"/>
</dbReference>
<feature type="region of interest" description="Disordered" evidence="5">
    <location>
        <begin position="24"/>
        <end position="62"/>
    </location>
</feature>
<sequence>MKTQMLAAAVGLFSSALAAPCGGETPVVGTSSPATPSRTSAPSSSASPSSPPAAEVPTYGPTAAGDGPVGYGAATTGGAGGTTTTVSDCAALTAAVDKKNTAKKIVYIDGMLTGCGIVDVGSNTSILGRGAASGVKDTGFRVRKGTNVIFQNLKMGPAPPKGDLIAIDESTDIFVDHNDFTSVGVVGGKDDYDGLLDITHAADGITISWNKFSSHWKGSLIGHSDSNAAEDTGKLHVTYHHNLFDQVNSRLPSVRFGTVHIFNNHITGTETSGINSRMGAQVYVEASVFDNTNLAMVTNLDSAEPGAICNVDNLLTGTSNVRITQECTLKVPYAYTAEPAAKVVASVAGGAGVGKITP</sequence>
<dbReference type="InterPro" id="IPR012334">
    <property type="entry name" value="Pectin_lyas_fold"/>
</dbReference>
<name>A0A218YXW2_9HELO</name>
<dbReference type="Proteomes" id="UP000242519">
    <property type="component" value="Unassembled WGS sequence"/>
</dbReference>
<evidence type="ECO:0000256" key="4">
    <source>
        <dbReference type="RuleBase" id="RU361173"/>
    </source>
</evidence>
<comment type="caution">
    <text evidence="8">The sequence shown here is derived from an EMBL/GenBank/DDBJ whole genome shotgun (WGS) entry which is preliminary data.</text>
</comment>
<keyword evidence="4" id="KW-0964">Secreted</keyword>
<keyword evidence="2 6" id="KW-0732">Signal</keyword>
<evidence type="ECO:0000313" key="8">
    <source>
        <dbReference type="EMBL" id="OWP00274.1"/>
    </source>
</evidence>
<protein>
    <recommendedName>
        <fullName evidence="7">Pectate lyase domain-containing protein</fullName>
    </recommendedName>
</protein>
<gene>
    <name evidence="8" type="ORF">B2J93_3800</name>
</gene>
<dbReference type="GO" id="GO:0030570">
    <property type="term" value="F:pectate lyase activity"/>
    <property type="evidence" value="ECO:0007669"/>
    <property type="project" value="InterPro"/>
</dbReference>
<feature type="domain" description="Pectate lyase" evidence="7">
    <location>
        <begin position="79"/>
        <end position="295"/>
    </location>
</feature>
<evidence type="ECO:0000256" key="5">
    <source>
        <dbReference type="SAM" id="MobiDB-lite"/>
    </source>
</evidence>
<comment type="similarity">
    <text evidence="1 4">Belongs to the polysaccharide lyase 1 family.</text>
</comment>
<dbReference type="STRING" id="503106.A0A218YXW2"/>
<feature type="chain" id="PRO_5013075471" description="Pectate lyase domain-containing protein" evidence="6">
    <location>
        <begin position="19"/>
        <end position="358"/>
    </location>
</feature>
<reference evidence="8 9" key="1">
    <citation type="submission" date="2017-04" db="EMBL/GenBank/DDBJ databases">
        <title>Draft genome sequence of Marssonina coronaria NL1: causal agent of apple blotch.</title>
        <authorList>
            <person name="Cheng Q."/>
        </authorList>
    </citation>
    <scope>NUCLEOTIDE SEQUENCE [LARGE SCALE GENOMIC DNA]</scope>
    <source>
        <strain evidence="8 9">NL1</strain>
    </source>
</reference>
<evidence type="ECO:0000256" key="3">
    <source>
        <dbReference type="ARBA" id="ARBA00023239"/>
    </source>
</evidence>
<dbReference type="InterPro" id="IPR011050">
    <property type="entry name" value="Pectin_lyase_fold/virulence"/>
</dbReference>
<evidence type="ECO:0000256" key="6">
    <source>
        <dbReference type="SAM" id="SignalP"/>
    </source>
</evidence>
<dbReference type="Pfam" id="PF00544">
    <property type="entry name" value="Pectate_lyase_4"/>
    <property type="match status" value="1"/>
</dbReference>
<dbReference type="InParanoid" id="A0A218YXW2"/>
<dbReference type="GO" id="GO:0000272">
    <property type="term" value="P:polysaccharide catabolic process"/>
    <property type="evidence" value="ECO:0007669"/>
    <property type="project" value="UniProtKB-KW"/>
</dbReference>
<dbReference type="SUPFAM" id="SSF51126">
    <property type="entry name" value="Pectin lyase-like"/>
    <property type="match status" value="1"/>
</dbReference>
<feature type="signal peptide" evidence="6">
    <location>
        <begin position="1"/>
        <end position="18"/>
    </location>
</feature>
<organism evidence="8 9">
    <name type="scientific">Diplocarpon coronariae</name>
    <dbReference type="NCBI Taxonomy" id="2795749"/>
    <lineage>
        <taxon>Eukaryota</taxon>
        <taxon>Fungi</taxon>
        <taxon>Dikarya</taxon>
        <taxon>Ascomycota</taxon>
        <taxon>Pezizomycotina</taxon>
        <taxon>Leotiomycetes</taxon>
        <taxon>Helotiales</taxon>
        <taxon>Drepanopezizaceae</taxon>
        <taxon>Diplocarpon</taxon>
    </lineage>
</organism>
<dbReference type="InterPro" id="IPR045032">
    <property type="entry name" value="PEL"/>
</dbReference>
<evidence type="ECO:0000256" key="1">
    <source>
        <dbReference type="ARBA" id="ARBA00010980"/>
    </source>
</evidence>
<keyword evidence="9" id="KW-1185">Reference proteome</keyword>
<feature type="compositionally biased region" description="Low complexity" evidence="5">
    <location>
        <begin position="30"/>
        <end position="48"/>
    </location>
</feature>
<dbReference type="PANTHER" id="PTHR31683">
    <property type="entry name" value="PECTATE LYASE 18-RELATED"/>
    <property type="match status" value="1"/>
</dbReference>
<accession>A0A218YXW2</accession>
<dbReference type="Gene3D" id="2.160.20.10">
    <property type="entry name" value="Single-stranded right-handed beta-helix, Pectin lyase-like"/>
    <property type="match status" value="1"/>
</dbReference>
<evidence type="ECO:0000313" key="9">
    <source>
        <dbReference type="Proteomes" id="UP000242519"/>
    </source>
</evidence>
<comment type="subcellular location">
    <subcellularLocation>
        <location evidence="4">Secreted</location>
    </subcellularLocation>
</comment>
<evidence type="ECO:0000256" key="2">
    <source>
        <dbReference type="ARBA" id="ARBA00022729"/>
    </source>
</evidence>